<dbReference type="InterPro" id="IPR036264">
    <property type="entry name" value="Bact_exopeptidase_dim_dom"/>
</dbReference>
<organism evidence="9 10">
    <name type="scientific">Paenibacillus gallinarum</name>
    <dbReference type="NCBI Taxonomy" id="2762232"/>
    <lineage>
        <taxon>Bacteria</taxon>
        <taxon>Bacillati</taxon>
        <taxon>Bacillota</taxon>
        <taxon>Bacilli</taxon>
        <taxon>Bacillales</taxon>
        <taxon>Paenibacillaceae</taxon>
        <taxon>Paenibacillus</taxon>
    </lineage>
</organism>
<comment type="caution">
    <text evidence="9">The sequence shown here is derived from an EMBL/GenBank/DDBJ whole genome shotgun (WGS) entry which is preliminary data.</text>
</comment>
<dbReference type="InterPro" id="IPR011650">
    <property type="entry name" value="Peptidase_M20_dimer"/>
</dbReference>
<feature type="domain" description="Peptidase M20 dimerisation" evidence="8">
    <location>
        <begin position="186"/>
        <end position="280"/>
    </location>
</feature>
<comment type="similarity">
    <text evidence="7">Belongs to the peptidase M42 family.</text>
</comment>
<evidence type="ECO:0000256" key="2">
    <source>
        <dbReference type="ARBA" id="ARBA00022670"/>
    </source>
</evidence>
<evidence type="ECO:0000256" key="6">
    <source>
        <dbReference type="ARBA" id="ARBA00023049"/>
    </source>
</evidence>
<proteinExistence type="inferred from homology"/>
<dbReference type="InterPro" id="IPR001261">
    <property type="entry name" value="ArgE/DapE_CS"/>
</dbReference>
<dbReference type="PROSITE" id="PS00759">
    <property type="entry name" value="ARGE_DAPE_CPG2_2"/>
    <property type="match status" value="1"/>
</dbReference>
<dbReference type="Gene3D" id="3.40.630.10">
    <property type="entry name" value="Zn peptidases"/>
    <property type="match status" value="1"/>
</dbReference>
<accession>A0ABR8SWV3</accession>
<dbReference type="Gene3D" id="3.30.70.360">
    <property type="match status" value="1"/>
</dbReference>
<dbReference type="Pfam" id="PF01546">
    <property type="entry name" value="Peptidase_M20"/>
    <property type="match status" value="1"/>
</dbReference>
<evidence type="ECO:0000313" key="9">
    <source>
        <dbReference type="EMBL" id="MBD7967970.1"/>
    </source>
</evidence>
<sequence>MITMINQERITKEFMDLVKIDSVTQYEQQISEVLKTKFTELGLEVKEDDTKEETGHGAGNLIVTWKAQGADQAPKLFFTCHMDTVAPGEGIKPQISEDGFIRSDGTTILGADDKAGIAALFEAIRVIEENNIPHGQIQFVITVGEESGLIGARAMKAEDIDAEFGFALDSNGEVGGICVAAPARAQITMKITGKSAHAGVNPEDGISAIQVAAKAIAAMKLGRVDHETTANIGSFSGAGPLNVVCDYAEILAEARSIVQSKVENQVDHMRNALQSTCEQYGAKAEFESDIAYPAFKLTDEDEVVKLAARAITSAGLTPKTFPSGGGSDANIFNGFGIPTVNLALGYEDIHTTNERIKVSSLVDAARVVVSIVKESAKS</sequence>
<dbReference type="Proteomes" id="UP000608071">
    <property type="component" value="Unassembled WGS sequence"/>
</dbReference>
<comment type="cofactor">
    <cofactor evidence="1">
        <name>Zn(2+)</name>
        <dbReference type="ChEBI" id="CHEBI:29105"/>
    </cofactor>
</comment>
<evidence type="ECO:0000256" key="3">
    <source>
        <dbReference type="ARBA" id="ARBA00022723"/>
    </source>
</evidence>
<evidence type="ECO:0000256" key="7">
    <source>
        <dbReference type="PIRNR" id="PIRNR001123"/>
    </source>
</evidence>
<dbReference type="EMBL" id="JACSQL010000002">
    <property type="protein sequence ID" value="MBD7967970.1"/>
    <property type="molecule type" value="Genomic_DNA"/>
</dbReference>
<dbReference type="PIRSF" id="PIRSF001123">
    <property type="entry name" value="PepA_GA"/>
    <property type="match status" value="1"/>
</dbReference>
<reference evidence="9 10" key="1">
    <citation type="submission" date="2020-08" db="EMBL/GenBank/DDBJ databases">
        <title>A Genomic Blueprint of the Chicken Gut Microbiome.</title>
        <authorList>
            <person name="Gilroy R."/>
            <person name="Ravi A."/>
            <person name="Getino M."/>
            <person name="Pursley I."/>
            <person name="Horton D.L."/>
            <person name="Alikhan N.-F."/>
            <person name="Baker D."/>
            <person name="Gharbi K."/>
            <person name="Hall N."/>
            <person name="Watson M."/>
            <person name="Adriaenssens E.M."/>
            <person name="Foster-Nyarko E."/>
            <person name="Jarju S."/>
            <person name="Secka A."/>
            <person name="Antonio M."/>
            <person name="Oren A."/>
            <person name="Chaudhuri R."/>
            <person name="La Ragione R.M."/>
            <person name="Hildebrand F."/>
            <person name="Pallen M.J."/>
        </authorList>
    </citation>
    <scope>NUCLEOTIDE SEQUENCE [LARGE SCALE GENOMIC DNA]</scope>
    <source>
        <strain evidence="9 10">Sa2BVA9</strain>
    </source>
</reference>
<keyword evidence="5" id="KW-0862">Zinc</keyword>
<evidence type="ECO:0000256" key="4">
    <source>
        <dbReference type="ARBA" id="ARBA00022801"/>
    </source>
</evidence>
<dbReference type="SUPFAM" id="SSF55031">
    <property type="entry name" value="Bacterial exopeptidase dimerisation domain"/>
    <property type="match status" value="1"/>
</dbReference>
<dbReference type="InterPro" id="IPR002933">
    <property type="entry name" value="Peptidase_M20"/>
</dbReference>
<dbReference type="PANTHER" id="PTHR42994:SF2">
    <property type="entry name" value="PEPTIDASE"/>
    <property type="match status" value="1"/>
</dbReference>
<dbReference type="InterPro" id="IPR010162">
    <property type="entry name" value="PepT-like"/>
</dbReference>
<evidence type="ECO:0000313" key="10">
    <source>
        <dbReference type="Proteomes" id="UP000608071"/>
    </source>
</evidence>
<dbReference type="NCBIfam" id="TIGR01883">
    <property type="entry name" value="PepT-like"/>
    <property type="match status" value="1"/>
</dbReference>
<dbReference type="SUPFAM" id="SSF53187">
    <property type="entry name" value="Zn-dependent exopeptidases"/>
    <property type="match status" value="1"/>
</dbReference>
<keyword evidence="10" id="KW-1185">Reference proteome</keyword>
<evidence type="ECO:0000256" key="5">
    <source>
        <dbReference type="ARBA" id="ARBA00022833"/>
    </source>
</evidence>
<name>A0ABR8SWV3_9BACL</name>
<keyword evidence="3" id="KW-0479">Metal-binding</keyword>
<dbReference type="Pfam" id="PF07687">
    <property type="entry name" value="M20_dimer"/>
    <property type="match status" value="1"/>
</dbReference>
<gene>
    <name evidence="9" type="ORF">H9647_07835</name>
</gene>
<evidence type="ECO:0000259" key="8">
    <source>
        <dbReference type="Pfam" id="PF07687"/>
    </source>
</evidence>
<keyword evidence="4" id="KW-0378">Hydrolase</keyword>
<dbReference type="PANTHER" id="PTHR42994">
    <property type="entry name" value="PEPTIDASE T"/>
    <property type="match status" value="1"/>
</dbReference>
<keyword evidence="2" id="KW-0645">Protease</keyword>
<keyword evidence="6" id="KW-0482">Metalloprotease</keyword>
<protein>
    <submittedName>
        <fullName evidence="9">M20/M25/M40 family metallo-hydrolase</fullName>
    </submittedName>
</protein>
<evidence type="ECO:0000256" key="1">
    <source>
        <dbReference type="ARBA" id="ARBA00001947"/>
    </source>
</evidence>
<dbReference type="InterPro" id="IPR008007">
    <property type="entry name" value="Peptidase_M42"/>
</dbReference>